<comment type="cofactor">
    <cofactor evidence="1">
        <name>pyridoxal 5'-phosphate</name>
        <dbReference type="ChEBI" id="CHEBI:597326"/>
    </cofactor>
</comment>
<keyword evidence="6" id="KW-0238">DNA-binding</keyword>
<evidence type="ECO:0000259" key="8">
    <source>
        <dbReference type="PROSITE" id="PS50949"/>
    </source>
</evidence>
<gene>
    <name evidence="9" type="ORF">B1B05_08715</name>
    <name evidence="10" type="ORF">SAMN05443094_103419</name>
</gene>
<dbReference type="PRINTS" id="PR00035">
    <property type="entry name" value="HTHGNTR"/>
</dbReference>
<evidence type="ECO:0000256" key="1">
    <source>
        <dbReference type="ARBA" id="ARBA00001933"/>
    </source>
</evidence>
<sequence>MDSTPFVNRHLDIPLYQQLYQFFKENMHAGRIQKGTKLPSKRLLAAQLSISQTTVERAFEQLAAEGYLLSKPRSGWFADYDGGDFVHSEPAASPLKNPHRQETEPMIDFHFGHVDPAHFPFSAWRKSTVHRLDQDGHTLYRPGDVLGELELRTLIADHLYQSRGVRCSPDQVVIGAGSPVLIHMLCHIFRPYAAIGFEDPGSSRSRALFEVNHLQVLPISVDDEGICMQDIQQKQPRLLYVTPSHQFPLGTIMSINRRMQLLKWAAAQEAFIIEDDYDGEFRYSGQPIPSLQGLDQHNRVIYMGTFSKSLLPSLRISYMILPPHLLEKGREIMSLYKQTVSSHSQLTLAEFMRNGEWQKHLNRMRKLYKRKRALLLEVIESTLGTRVKIRGGNSGLHLLLDVDSSFNEEELIEKAKEQGVKIYPASVFYQNQPPERTVLIGFAGVSEEHIREGIKKLKAAWDL</sequence>
<dbReference type="InterPro" id="IPR036388">
    <property type="entry name" value="WH-like_DNA-bd_sf"/>
</dbReference>
<dbReference type="SUPFAM" id="SSF53383">
    <property type="entry name" value="PLP-dependent transferases"/>
    <property type="match status" value="1"/>
</dbReference>
<evidence type="ECO:0000256" key="4">
    <source>
        <dbReference type="ARBA" id="ARBA00022898"/>
    </source>
</evidence>
<reference evidence="10 11" key="1">
    <citation type="submission" date="2017-01" db="EMBL/GenBank/DDBJ databases">
        <authorList>
            <person name="Mah S.A."/>
            <person name="Swanson W.J."/>
            <person name="Moy G.W."/>
            <person name="Vacquier V.D."/>
        </authorList>
    </citation>
    <scope>NUCLEOTIDE SEQUENCE [LARGE SCALE GENOMIC DNA]</scope>
    <source>
        <strain evidence="10 11">NIO-1016</strain>
    </source>
</reference>
<dbReference type="InterPro" id="IPR015424">
    <property type="entry name" value="PyrdxlP-dep_Trfase"/>
</dbReference>
<dbReference type="InterPro" id="IPR000524">
    <property type="entry name" value="Tscrpt_reg_HTH_GntR"/>
</dbReference>
<dbReference type="GO" id="GO:0003677">
    <property type="term" value="F:DNA binding"/>
    <property type="evidence" value="ECO:0007669"/>
    <property type="project" value="UniProtKB-KW"/>
</dbReference>
<reference evidence="12" key="2">
    <citation type="submission" date="2017-03" db="EMBL/GenBank/DDBJ databases">
        <title>Bacillus sp. V-88(T) DSM27956, whole genome shotgun sequencing project.</title>
        <authorList>
            <person name="Dastager S.G."/>
            <person name="Neurgaonkar P.S."/>
            <person name="Dharne M.S."/>
        </authorList>
    </citation>
    <scope>NUCLEOTIDE SEQUENCE [LARGE SCALE GENOMIC DNA]</scope>
    <source>
        <strain evidence="12">DSM 25145</strain>
    </source>
</reference>
<dbReference type="CDD" id="cd07377">
    <property type="entry name" value="WHTH_GntR"/>
    <property type="match status" value="1"/>
</dbReference>
<dbReference type="Pfam" id="PF00392">
    <property type="entry name" value="GntR"/>
    <property type="match status" value="1"/>
</dbReference>
<keyword evidence="10" id="KW-0808">Transferase</keyword>
<dbReference type="OrthoDB" id="9808770at2"/>
<dbReference type="GO" id="GO:0008483">
    <property type="term" value="F:transaminase activity"/>
    <property type="evidence" value="ECO:0007669"/>
    <property type="project" value="UniProtKB-KW"/>
</dbReference>
<evidence type="ECO:0000256" key="6">
    <source>
        <dbReference type="ARBA" id="ARBA00023125"/>
    </source>
</evidence>
<evidence type="ECO:0000256" key="3">
    <source>
        <dbReference type="ARBA" id="ARBA00022576"/>
    </source>
</evidence>
<dbReference type="InterPro" id="IPR051446">
    <property type="entry name" value="HTH_trans_reg/aminotransferase"/>
</dbReference>
<dbReference type="EMBL" id="MWSK01000003">
    <property type="protein sequence ID" value="OXS78665.1"/>
    <property type="molecule type" value="Genomic_DNA"/>
</dbReference>
<dbReference type="Gene3D" id="3.40.640.10">
    <property type="entry name" value="Type I PLP-dependent aspartate aminotransferase-like (Major domain)"/>
    <property type="match status" value="1"/>
</dbReference>
<keyword evidence="3 10" id="KW-0032">Aminotransferase</keyword>
<dbReference type="Proteomes" id="UP000215545">
    <property type="component" value="Unassembled WGS sequence"/>
</dbReference>
<keyword evidence="5" id="KW-0805">Transcription regulation</keyword>
<comment type="similarity">
    <text evidence="2">In the C-terminal section; belongs to the class-I pyridoxal-phosphate-dependent aminotransferase family.</text>
</comment>
<proteinExistence type="inferred from homology"/>
<evidence type="ECO:0000256" key="7">
    <source>
        <dbReference type="ARBA" id="ARBA00023163"/>
    </source>
</evidence>
<dbReference type="PROSITE" id="PS50949">
    <property type="entry name" value="HTH_GNTR"/>
    <property type="match status" value="1"/>
</dbReference>
<evidence type="ECO:0000313" key="12">
    <source>
        <dbReference type="Proteomes" id="UP000215545"/>
    </source>
</evidence>
<evidence type="ECO:0000313" key="9">
    <source>
        <dbReference type="EMBL" id="OXS78665.1"/>
    </source>
</evidence>
<evidence type="ECO:0000256" key="5">
    <source>
        <dbReference type="ARBA" id="ARBA00023015"/>
    </source>
</evidence>
<evidence type="ECO:0000313" key="10">
    <source>
        <dbReference type="EMBL" id="SIQ71147.1"/>
    </source>
</evidence>
<keyword evidence="7" id="KW-0804">Transcription</keyword>
<dbReference type="EMBL" id="FTLX01000003">
    <property type="protein sequence ID" value="SIQ71147.1"/>
    <property type="molecule type" value="Genomic_DNA"/>
</dbReference>
<evidence type="ECO:0000256" key="2">
    <source>
        <dbReference type="ARBA" id="ARBA00005384"/>
    </source>
</evidence>
<dbReference type="Pfam" id="PF00155">
    <property type="entry name" value="Aminotran_1_2"/>
    <property type="match status" value="1"/>
</dbReference>
<reference evidence="9" key="3">
    <citation type="submission" date="2017-03" db="EMBL/GenBank/DDBJ databases">
        <authorList>
            <person name="Dastager S.G."/>
            <person name="Neurgaonkar P.S."/>
            <person name="Dharne M.S."/>
        </authorList>
    </citation>
    <scope>NUCLEOTIDE SEQUENCE</scope>
    <source>
        <strain evidence="9">DSM 25145</strain>
    </source>
</reference>
<dbReference type="STRING" id="1017273.SAMN05443094_103419"/>
<accession>A0A1N6UZZ8</accession>
<dbReference type="Gene3D" id="1.10.10.10">
    <property type="entry name" value="Winged helix-like DNA-binding domain superfamily/Winged helix DNA-binding domain"/>
    <property type="match status" value="1"/>
</dbReference>
<dbReference type="SMART" id="SM00345">
    <property type="entry name" value="HTH_GNTR"/>
    <property type="match status" value="1"/>
</dbReference>
<dbReference type="GO" id="GO:0003700">
    <property type="term" value="F:DNA-binding transcription factor activity"/>
    <property type="evidence" value="ECO:0007669"/>
    <property type="project" value="InterPro"/>
</dbReference>
<dbReference type="PANTHER" id="PTHR46577">
    <property type="entry name" value="HTH-TYPE TRANSCRIPTIONAL REGULATORY PROTEIN GABR"/>
    <property type="match status" value="1"/>
</dbReference>
<dbReference type="InterPro" id="IPR015421">
    <property type="entry name" value="PyrdxlP-dep_Trfase_major"/>
</dbReference>
<organism evidence="10 11">
    <name type="scientific">Domibacillus enclensis</name>
    <dbReference type="NCBI Taxonomy" id="1017273"/>
    <lineage>
        <taxon>Bacteria</taxon>
        <taxon>Bacillati</taxon>
        <taxon>Bacillota</taxon>
        <taxon>Bacilli</taxon>
        <taxon>Bacillales</taxon>
        <taxon>Bacillaceae</taxon>
        <taxon>Domibacillus</taxon>
    </lineage>
</organism>
<evidence type="ECO:0000313" key="11">
    <source>
        <dbReference type="Proteomes" id="UP000186385"/>
    </source>
</evidence>
<dbReference type="GO" id="GO:0030170">
    <property type="term" value="F:pyridoxal phosphate binding"/>
    <property type="evidence" value="ECO:0007669"/>
    <property type="project" value="InterPro"/>
</dbReference>
<dbReference type="RefSeq" id="WP_045849924.1">
    <property type="nucleotide sequence ID" value="NZ_FTLX01000003.1"/>
</dbReference>
<keyword evidence="4" id="KW-0663">Pyridoxal phosphate</keyword>
<dbReference type="CDD" id="cd00609">
    <property type="entry name" value="AAT_like"/>
    <property type="match status" value="1"/>
</dbReference>
<dbReference type="SUPFAM" id="SSF46785">
    <property type="entry name" value="Winged helix' DNA-binding domain"/>
    <property type="match status" value="1"/>
</dbReference>
<name>A0A1N6UZZ8_9BACI</name>
<dbReference type="InterPro" id="IPR036390">
    <property type="entry name" value="WH_DNA-bd_sf"/>
</dbReference>
<dbReference type="PANTHER" id="PTHR46577:SF1">
    <property type="entry name" value="HTH-TYPE TRANSCRIPTIONAL REGULATORY PROTEIN GABR"/>
    <property type="match status" value="1"/>
</dbReference>
<protein>
    <submittedName>
        <fullName evidence="9 10">GntR family transcriptional regulator</fullName>
    </submittedName>
</protein>
<dbReference type="AlphaFoldDB" id="A0A1N6UZZ8"/>
<feature type="domain" description="HTH gntR-type" evidence="8">
    <location>
        <begin position="13"/>
        <end position="81"/>
    </location>
</feature>
<dbReference type="Proteomes" id="UP000186385">
    <property type="component" value="Unassembled WGS sequence"/>
</dbReference>
<keyword evidence="12" id="KW-1185">Reference proteome</keyword>
<dbReference type="InterPro" id="IPR004839">
    <property type="entry name" value="Aminotransferase_I/II_large"/>
</dbReference>